<evidence type="ECO:0000256" key="2">
    <source>
        <dbReference type="ARBA" id="ARBA00023125"/>
    </source>
</evidence>
<dbReference type="Proteomes" id="UP000248926">
    <property type="component" value="Unassembled WGS sequence"/>
</dbReference>
<accession>A0A328P1M4</accession>
<protein>
    <submittedName>
        <fullName evidence="5">MarR family transcriptional regulator</fullName>
    </submittedName>
</protein>
<name>A0A328P1M4_9GAMM</name>
<dbReference type="Gene3D" id="1.10.10.10">
    <property type="entry name" value="Winged helix-like DNA-binding domain superfamily/Winged helix DNA-binding domain"/>
    <property type="match status" value="1"/>
</dbReference>
<dbReference type="PANTHER" id="PTHR33164:SF64">
    <property type="entry name" value="TRANSCRIPTIONAL REGULATOR SLYA"/>
    <property type="match status" value="1"/>
</dbReference>
<dbReference type="PRINTS" id="PR00598">
    <property type="entry name" value="HTHMARR"/>
</dbReference>
<evidence type="ECO:0000256" key="1">
    <source>
        <dbReference type="ARBA" id="ARBA00023015"/>
    </source>
</evidence>
<keyword evidence="1" id="KW-0805">Transcription regulation</keyword>
<dbReference type="SMART" id="SM00347">
    <property type="entry name" value="HTH_MARR"/>
    <property type="match status" value="1"/>
</dbReference>
<keyword evidence="2" id="KW-0238">DNA-binding</keyword>
<dbReference type="PROSITE" id="PS50995">
    <property type="entry name" value="HTH_MARR_2"/>
    <property type="match status" value="1"/>
</dbReference>
<keyword evidence="3" id="KW-0804">Transcription</keyword>
<dbReference type="InterPro" id="IPR023187">
    <property type="entry name" value="Tscrpt_reg_MarR-type_CS"/>
</dbReference>
<keyword evidence="6" id="KW-1185">Reference proteome</keyword>
<dbReference type="InterPro" id="IPR036388">
    <property type="entry name" value="WH-like_DNA-bd_sf"/>
</dbReference>
<dbReference type="GO" id="GO:0003700">
    <property type="term" value="F:DNA-binding transcription factor activity"/>
    <property type="evidence" value="ECO:0007669"/>
    <property type="project" value="InterPro"/>
</dbReference>
<evidence type="ECO:0000256" key="3">
    <source>
        <dbReference type="ARBA" id="ARBA00023163"/>
    </source>
</evidence>
<dbReference type="InterPro" id="IPR000835">
    <property type="entry name" value="HTH_MarR-typ"/>
</dbReference>
<gene>
    <name evidence="5" type="ORF">CA260_20485</name>
</gene>
<dbReference type="InterPro" id="IPR036390">
    <property type="entry name" value="WH_DNA-bd_sf"/>
</dbReference>
<dbReference type="Pfam" id="PF01047">
    <property type="entry name" value="MarR"/>
    <property type="match status" value="1"/>
</dbReference>
<evidence type="ECO:0000259" key="4">
    <source>
        <dbReference type="PROSITE" id="PS50995"/>
    </source>
</evidence>
<dbReference type="EMBL" id="NFZS01000007">
    <property type="protein sequence ID" value="RAO74455.1"/>
    <property type="molecule type" value="Genomic_DNA"/>
</dbReference>
<dbReference type="InterPro" id="IPR039422">
    <property type="entry name" value="MarR/SlyA-like"/>
</dbReference>
<dbReference type="PROSITE" id="PS01117">
    <property type="entry name" value="HTH_MARR_1"/>
    <property type="match status" value="1"/>
</dbReference>
<dbReference type="GO" id="GO:0003677">
    <property type="term" value="F:DNA binding"/>
    <property type="evidence" value="ECO:0007669"/>
    <property type="project" value="UniProtKB-KW"/>
</dbReference>
<organism evidence="5 6">
    <name type="scientific">Dyella jiangningensis</name>
    <dbReference type="NCBI Taxonomy" id="1379159"/>
    <lineage>
        <taxon>Bacteria</taxon>
        <taxon>Pseudomonadati</taxon>
        <taxon>Pseudomonadota</taxon>
        <taxon>Gammaproteobacteria</taxon>
        <taxon>Lysobacterales</taxon>
        <taxon>Rhodanobacteraceae</taxon>
        <taxon>Dyella</taxon>
    </lineage>
</organism>
<reference evidence="5 6" key="1">
    <citation type="journal article" date="2018" name="Genet. Mol. Biol.">
        <title>The genome sequence of Dyella jiangningensis FCAV SCS01 from a lignocellulose-decomposing microbial consortium metagenome reveals potential for biotechnological applications.</title>
        <authorList>
            <person name="Desiderato J.G."/>
            <person name="Alvarenga D.O."/>
            <person name="Constancio M.T.L."/>
            <person name="Alves L.M.C."/>
            <person name="Varani A.M."/>
        </authorList>
    </citation>
    <scope>NUCLEOTIDE SEQUENCE [LARGE SCALE GENOMIC DNA]</scope>
    <source>
        <strain evidence="5 6">FCAV SCS01</strain>
    </source>
</reference>
<sequence>MSPANSSLSHRNDSIGVLIGLVRSELVRAMEAELQASGVDLRFTQFLILKRLALMGPMSASELARSVELDGGAMTRQLDQLEGRGLLRRQPHEQDRRALRIELTPLGRTTWEQMTPCNDRVLKAAQKALDATEREQLRDYLERVLTALRDKN</sequence>
<dbReference type="AlphaFoldDB" id="A0A328P1M4"/>
<evidence type="ECO:0000313" key="5">
    <source>
        <dbReference type="EMBL" id="RAO74455.1"/>
    </source>
</evidence>
<proteinExistence type="predicted"/>
<dbReference type="GO" id="GO:0006950">
    <property type="term" value="P:response to stress"/>
    <property type="evidence" value="ECO:0007669"/>
    <property type="project" value="TreeGrafter"/>
</dbReference>
<feature type="domain" description="HTH marR-type" evidence="4">
    <location>
        <begin position="12"/>
        <end position="146"/>
    </location>
</feature>
<evidence type="ECO:0000313" key="6">
    <source>
        <dbReference type="Proteomes" id="UP000248926"/>
    </source>
</evidence>
<dbReference type="SUPFAM" id="SSF46785">
    <property type="entry name" value="Winged helix' DNA-binding domain"/>
    <property type="match status" value="1"/>
</dbReference>
<comment type="caution">
    <text evidence="5">The sequence shown here is derived from an EMBL/GenBank/DDBJ whole genome shotgun (WGS) entry which is preliminary data.</text>
</comment>
<dbReference type="PANTHER" id="PTHR33164">
    <property type="entry name" value="TRANSCRIPTIONAL REGULATOR, MARR FAMILY"/>
    <property type="match status" value="1"/>
</dbReference>